<dbReference type="GO" id="GO:1901891">
    <property type="term" value="P:regulation of cell septum assembly"/>
    <property type="evidence" value="ECO:0007669"/>
    <property type="project" value="InterPro"/>
</dbReference>
<keyword evidence="9" id="KW-1185">Reference proteome</keyword>
<dbReference type="InterPro" id="IPR016098">
    <property type="entry name" value="CAP/MinC_C"/>
</dbReference>
<dbReference type="AlphaFoldDB" id="A0A2N3PRZ9"/>
<comment type="caution">
    <text evidence="8">The sequence shown here is derived from an EMBL/GenBank/DDBJ whole genome shotgun (WGS) entry which is preliminary data.</text>
</comment>
<dbReference type="InterPro" id="IPR036145">
    <property type="entry name" value="MinC_C_sf"/>
</dbReference>
<evidence type="ECO:0000256" key="3">
    <source>
        <dbReference type="ARBA" id="ARBA00023210"/>
    </source>
</evidence>
<dbReference type="Gene3D" id="3.30.70.260">
    <property type="match status" value="1"/>
</dbReference>
<dbReference type="EMBL" id="PIUM01000023">
    <property type="protein sequence ID" value="PKU23156.1"/>
    <property type="molecule type" value="Genomic_DNA"/>
</dbReference>
<proteinExistence type="inferred from homology"/>
<dbReference type="SUPFAM" id="SSF63848">
    <property type="entry name" value="Cell-division inhibitor MinC, C-terminal domain"/>
    <property type="match status" value="1"/>
</dbReference>
<comment type="subunit">
    <text evidence="6">Interacts with MinD and FtsZ.</text>
</comment>
<sequence length="239" mass="25751">MEARRAGTVSNDSPLPFQIRGTSSTLLALKVIDPCDPAFFIHLANTLALAPGFYRNAPIILDLAAVARKNPVDLTIFCAQLRELTLTPVGIQGATADWERNALAAGLAVFPAGRSADPVSVHGRAAPLPRPSTARLVTEPVRSGQQVYAAESDLIVTAPVSRGAELLADGNIHVYGPLRGRALAGTNGDRSARIFCRHFDADLISIAGYYEVNEHMEPHLFGKPVQIRLDNERLIFEPL</sequence>
<protein>
    <recommendedName>
        <fullName evidence="6">Probable septum site-determining protein MinC</fullName>
    </recommendedName>
</protein>
<comment type="similarity">
    <text evidence="1 6">Belongs to the MinC family.</text>
</comment>
<evidence type="ECO:0000256" key="1">
    <source>
        <dbReference type="ARBA" id="ARBA00006291"/>
    </source>
</evidence>
<dbReference type="Gene3D" id="2.160.20.70">
    <property type="match status" value="1"/>
</dbReference>
<organism evidence="8 9">
    <name type="scientific">Telmatospirillum siberiense</name>
    <dbReference type="NCBI Taxonomy" id="382514"/>
    <lineage>
        <taxon>Bacteria</taxon>
        <taxon>Pseudomonadati</taxon>
        <taxon>Pseudomonadota</taxon>
        <taxon>Alphaproteobacteria</taxon>
        <taxon>Rhodospirillales</taxon>
        <taxon>Rhodospirillaceae</taxon>
        <taxon>Telmatospirillum</taxon>
    </lineage>
</organism>
<reference evidence="9" key="1">
    <citation type="submission" date="2017-12" db="EMBL/GenBank/DDBJ databases">
        <title>Draft genome sequence of Telmatospirillum siberiense 26-4b1T, an acidotolerant peatland alphaproteobacterium potentially involved in sulfur cycling.</title>
        <authorList>
            <person name="Hausmann B."/>
            <person name="Pjevac P."/>
            <person name="Schreck K."/>
            <person name="Herbold C.W."/>
            <person name="Daims H."/>
            <person name="Wagner M."/>
            <person name="Pester M."/>
            <person name="Loy A."/>
        </authorList>
    </citation>
    <scope>NUCLEOTIDE SEQUENCE [LARGE SCALE GENOMIC DNA]</scope>
    <source>
        <strain evidence="9">26-4b1</strain>
    </source>
</reference>
<dbReference type="PANTHER" id="PTHR34108:SF1">
    <property type="entry name" value="SEPTUM SITE-DETERMINING PROTEIN MINC"/>
    <property type="match status" value="1"/>
</dbReference>
<keyword evidence="4 6" id="KW-0131">Cell cycle</keyword>
<evidence type="ECO:0000256" key="5">
    <source>
        <dbReference type="ARBA" id="ARBA00025606"/>
    </source>
</evidence>
<dbReference type="HAMAP" id="MF_00267">
    <property type="entry name" value="MinC"/>
    <property type="match status" value="1"/>
</dbReference>
<keyword evidence="2 6" id="KW-0132">Cell division</keyword>
<evidence type="ECO:0000256" key="2">
    <source>
        <dbReference type="ARBA" id="ARBA00022618"/>
    </source>
</evidence>
<comment type="function">
    <text evidence="5 6">Cell division inhibitor that blocks the formation of polar Z ring septums. Rapidly oscillates between the poles of the cell to destabilize FtsZ filaments that have formed before they mature into polar Z rings. Prevents FtsZ polymerization.</text>
</comment>
<dbReference type="GO" id="GO:0000902">
    <property type="term" value="P:cell morphogenesis"/>
    <property type="evidence" value="ECO:0007669"/>
    <property type="project" value="InterPro"/>
</dbReference>
<dbReference type="OrthoDB" id="9794530at2"/>
<evidence type="ECO:0000313" key="9">
    <source>
        <dbReference type="Proteomes" id="UP000233293"/>
    </source>
</evidence>
<dbReference type="GO" id="GO:0000917">
    <property type="term" value="P:division septum assembly"/>
    <property type="evidence" value="ECO:0007669"/>
    <property type="project" value="UniProtKB-KW"/>
</dbReference>
<dbReference type="Proteomes" id="UP000233293">
    <property type="component" value="Unassembled WGS sequence"/>
</dbReference>
<keyword evidence="3 6" id="KW-0717">Septation</keyword>
<accession>A0A2N3PRZ9</accession>
<evidence type="ECO:0000313" key="8">
    <source>
        <dbReference type="EMBL" id="PKU23156.1"/>
    </source>
</evidence>
<name>A0A2N3PRZ9_9PROT</name>
<dbReference type="PANTHER" id="PTHR34108">
    <property type="entry name" value="SEPTUM SITE-DETERMINING PROTEIN MINC"/>
    <property type="match status" value="1"/>
</dbReference>
<dbReference type="InterPro" id="IPR013033">
    <property type="entry name" value="MinC"/>
</dbReference>
<evidence type="ECO:0000256" key="6">
    <source>
        <dbReference type="HAMAP-Rule" id="MF_00267"/>
    </source>
</evidence>
<evidence type="ECO:0000256" key="4">
    <source>
        <dbReference type="ARBA" id="ARBA00023306"/>
    </source>
</evidence>
<dbReference type="NCBIfam" id="TIGR01222">
    <property type="entry name" value="minC"/>
    <property type="match status" value="1"/>
</dbReference>
<evidence type="ECO:0000259" key="7">
    <source>
        <dbReference type="Pfam" id="PF03775"/>
    </source>
</evidence>
<dbReference type="InterPro" id="IPR005526">
    <property type="entry name" value="Septum_form_inhib_MinC_C"/>
</dbReference>
<gene>
    <name evidence="6 8" type="primary">minC</name>
    <name evidence="8" type="ORF">CWS72_18195</name>
</gene>
<dbReference type="Pfam" id="PF03775">
    <property type="entry name" value="MinC_C"/>
    <property type="match status" value="1"/>
</dbReference>
<feature type="domain" description="Septum formation inhibitor MinC C-terminal" evidence="7">
    <location>
        <begin position="137"/>
        <end position="236"/>
    </location>
</feature>
<dbReference type="RefSeq" id="WP_101252054.1">
    <property type="nucleotide sequence ID" value="NZ_PIUM01000023.1"/>
</dbReference>